<dbReference type="SUPFAM" id="SSF52540">
    <property type="entry name" value="P-loop containing nucleoside triphosphate hydrolases"/>
    <property type="match status" value="1"/>
</dbReference>
<keyword evidence="1" id="KW-0547">Nucleotide-binding</keyword>
<reference evidence="3 4" key="1">
    <citation type="submission" date="2018-09" db="EMBL/GenBank/DDBJ databases">
        <title>Discovery and Ecogenomic Context for Candidatus Cryosericales, a Global Caldiserica Order Active in Thawing Permafrost.</title>
        <authorList>
            <person name="Martinez M.A."/>
            <person name="Woodcroft B.J."/>
            <person name="Ignacio Espinoza J.C."/>
            <person name="Zayed A."/>
            <person name="Singleton C.M."/>
            <person name="Boyd J."/>
            <person name="Li Y.-F."/>
            <person name="Purvine S."/>
            <person name="Maughan H."/>
            <person name="Hodgkins S.B."/>
            <person name="Anderson D."/>
            <person name="Sederholm M."/>
            <person name="Temperton B."/>
            <person name="Saleska S.R."/>
            <person name="Tyson G.W."/>
            <person name="Rich V.I."/>
        </authorList>
    </citation>
    <scope>NUCLEOTIDE SEQUENCE [LARGE SCALE GENOMIC DNA]</scope>
    <source>
        <strain evidence="2 4">SMC5</strain>
        <strain evidence="1 3">SMC6</strain>
    </source>
</reference>
<dbReference type="GO" id="GO:0005524">
    <property type="term" value="F:ATP binding"/>
    <property type="evidence" value="ECO:0007669"/>
    <property type="project" value="UniProtKB-KW"/>
</dbReference>
<dbReference type="Gene3D" id="3.40.50.300">
    <property type="entry name" value="P-loop containing nucleotide triphosphate hydrolases"/>
    <property type="match status" value="1"/>
</dbReference>
<dbReference type="AlphaFoldDB" id="A0A398D0K7"/>
<evidence type="ECO:0000313" key="3">
    <source>
        <dbReference type="Proteomes" id="UP000266260"/>
    </source>
</evidence>
<evidence type="ECO:0000313" key="1">
    <source>
        <dbReference type="EMBL" id="RIE06999.1"/>
    </source>
</evidence>
<dbReference type="EMBL" id="QXIT01000142">
    <property type="protein sequence ID" value="RIE06999.1"/>
    <property type="molecule type" value="Genomic_DNA"/>
</dbReference>
<accession>A0A398D0K7</accession>
<dbReference type="OrthoDB" id="9805535at2"/>
<dbReference type="PANTHER" id="PTHR34301:SF8">
    <property type="entry name" value="ATPASE DOMAIN-CONTAINING PROTEIN"/>
    <property type="match status" value="1"/>
</dbReference>
<dbReference type="PANTHER" id="PTHR34301">
    <property type="entry name" value="DNA-BINDING PROTEIN-RELATED"/>
    <property type="match status" value="1"/>
</dbReference>
<evidence type="ECO:0000313" key="2">
    <source>
        <dbReference type="EMBL" id="RIE07761.1"/>
    </source>
</evidence>
<keyword evidence="3" id="KW-1185">Reference proteome</keyword>
<accession>A0A398D8X3</accession>
<dbReference type="Proteomes" id="UP000266260">
    <property type="component" value="Unassembled WGS sequence"/>
</dbReference>
<dbReference type="SUPFAM" id="SSF46785">
    <property type="entry name" value="Winged helix' DNA-binding domain"/>
    <property type="match status" value="1"/>
</dbReference>
<dbReference type="EMBL" id="QXIU01000219">
    <property type="protein sequence ID" value="RIE07761.1"/>
    <property type="molecule type" value="Genomic_DNA"/>
</dbReference>
<proteinExistence type="predicted"/>
<dbReference type="Proteomes" id="UP000266489">
    <property type="component" value="Unassembled WGS sequence"/>
</dbReference>
<sequence>MQNPFTDKIAAGDQFCDRDQERAELSRLARGGHSAVLLSPRRYGKSSLALETLTDMRGQGLLTAYVDVMPVSSERELVERLARGVAQGFGWGMALGQLPRQLGRLFAHVHLEFSLDATGPSVSAMLDPHTEVLQLLEEVLEQTCRYAEQKGRGACVVLDEFQEITQLEESRVIEASMRSVIQRHQSVAWLYVGSRRHLLRSMFADRNRPFFDSASIIELHELPEKAVVPWITAAFAQTGKVCSEATARLIHSHSRGYAYYVQRLASTAWDLTEELCTDGIVDQADAILLRELSSGFEIILSSLSLAQKRLLQALAQAPTDQPYAADFLSKSQLSVGAVQKAIRALIDRDLIERRSNQNYQLVDALLAQWLTQRPPTW</sequence>
<protein>
    <submittedName>
        <fullName evidence="1">ATP-binding protein</fullName>
    </submittedName>
</protein>
<evidence type="ECO:0000313" key="4">
    <source>
        <dbReference type="Proteomes" id="UP000266489"/>
    </source>
</evidence>
<keyword evidence="1" id="KW-0067">ATP-binding</keyword>
<name>A0A398D0K7_9BACT</name>
<gene>
    <name evidence="2" type="ORF">SMC5_08970</name>
    <name evidence="1" type="ORF">SMC6_08065</name>
</gene>
<dbReference type="InterPro" id="IPR036390">
    <property type="entry name" value="WH_DNA-bd_sf"/>
</dbReference>
<organism evidence="1 3">
    <name type="scientific">Candidatus Cryosericum odellii</name>
    <dbReference type="NCBI Taxonomy" id="2290917"/>
    <lineage>
        <taxon>Bacteria</taxon>
        <taxon>Pseudomonadati</taxon>
        <taxon>Caldisericota/Cryosericota group</taxon>
        <taxon>Candidatus Cryosericota</taxon>
        <taxon>Candidatus Cryosericia</taxon>
        <taxon>Candidatus Cryosericales</taxon>
        <taxon>Candidatus Cryosericaceae</taxon>
        <taxon>Candidatus Cryosericum</taxon>
    </lineage>
</organism>
<comment type="caution">
    <text evidence="1">The sequence shown here is derived from an EMBL/GenBank/DDBJ whole genome shotgun (WGS) entry which is preliminary data.</text>
</comment>
<dbReference type="InterPro" id="IPR027417">
    <property type="entry name" value="P-loop_NTPase"/>
</dbReference>
<dbReference type="RefSeq" id="WP_119120435.1">
    <property type="nucleotide sequence ID" value="NZ_QXIT01000142.1"/>
</dbReference>